<reference evidence="3 4" key="1">
    <citation type="submission" date="2023-10" db="EMBL/GenBank/DDBJ databases">
        <title>Chromosome-scale genome assembly provides insights into flower coloration mechanisms of Canna indica.</title>
        <authorList>
            <person name="Li C."/>
        </authorList>
    </citation>
    <scope>NUCLEOTIDE SEQUENCE [LARGE SCALE GENOMIC DNA]</scope>
    <source>
        <tissue evidence="3">Flower</tissue>
    </source>
</reference>
<sequence>MLSICLKLEDLANKKRHIDSSGLEDDDVDDVELNGDDEETNSSGKRKAKEDEGIASLFKKRTANLPSRQTTINQMMKKELREDVCMQIARFFYTSAILFNCVKNPEFQKMCQLIDKYGIGLNPPSYYEIREKYLKKEVDNTMSLLEEHKVEWRKSRCSFMSDGWTDKKKRSLCNFLMNSPKGTIFFTSLDTSDISKIVDKAFVMLDDIVEQVGENVVQVITDNIANYKAADEMLMQKRKKLFWTPAAHCIDLMLKDFEKKNKLHNKTIVKGRKRTIFIYSMTLLITMLKHFTKGKELIRPTITRFATAYLTLGCLFDNRNALNQWKRSRFAGIRDGKYVERIVIDSRFWASVNSCLRAAYPLIKVFHMVYSDEKPTMGFIYD</sequence>
<feature type="domain" description="DUF659" evidence="2">
    <location>
        <begin position="124"/>
        <end position="263"/>
    </location>
</feature>
<proteinExistence type="predicted"/>
<dbReference type="Proteomes" id="UP001327560">
    <property type="component" value="Chromosome 5"/>
</dbReference>
<dbReference type="EMBL" id="CP136894">
    <property type="protein sequence ID" value="WOL08272.1"/>
    <property type="molecule type" value="Genomic_DNA"/>
</dbReference>
<dbReference type="SUPFAM" id="SSF53098">
    <property type="entry name" value="Ribonuclease H-like"/>
    <property type="match status" value="1"/>
</dbReference>
<evidence type="ECO:0000313" key="4">
    <source>
        <dbReference type="Proteomes" id="UP001327560"/>
    </source>
</evidence>
<name>A0AAQ3KHP7_9LILI</name>
<feature type="compositionally biased region" description="Acidic residues" evidence="1">
    <location>
        <begin position="22"/>
        <end position="40"/>
    </location>
</feature>
<dbReference type="InterPro" id="IPR007021">
    <property type="entry name" value="DUF659"/>
</dbReference>
<dbReference type="PANTHER" id="PTHR32166:SF122">
    <property type="entry name" value="OS09G0499600 PROTEIN"/>
    <property type="match status" value="1"/>
</dbReference>
<protein>
    <recommendedName>
        <fullName evidence="2">DUF659 domain-containing protein</fullName>
    </recommendedName>
</protein>
<keyword evidence="4" id="KW-1185">Reference proteome</keyword>
<accession>A0AAQ3KHP7</accession>
<evidence type="ECO:0000256" key="1">
    <source>
        <dbReference type="SAM" id="MobiDB-lite"/>
    </source>
</evidence>
<evidence type="ECO:0000259" key="2">
    <source>
        <dbReference type="Pfam" id="PF04937"/>
    </source>
</evidence>
<feature type="region of interest" description="Disordered" evidence="1">
    <location>
        <begin position="19"/>
        <end position="51"/>
    </location>
</feature>
<dbReference type="Pfam" id="PF04937">
    <property type="entry name" value="DUF659"/>
    <property type="match status" value="1"/>
</dbReference>
<evidence type="ECO:0000313" key="3">
    <source>
        <dbReference type="EMBL" id="WOL08272.1"/>
    </source>
</evidence>
<dbReference type="InterPro" id="IPR012337">
    <property type="entry name" value="RNaseH-like_sf"/>
</dbReference>
<dbReference type="AlphaFoldDB" id="A0AAQ3KHP7"/>
<gene>
    <name evidence="3" type="ORF">Cni_G17025</name>
</gene>
<dbReference type="PANTHER" id="PTHR32166">
    <property type="entry name" value="OSJNBA0013A04.12 PROTEIN"/>
    <property type="match status" value="1"/>
</dbReference>
<organism evidence="3 4">
    <name type="scientific">Canna indica</name>
    <name type="common">Indian-shot</name>
    <dbReference type="NCBI Taxonomy" id="4628"/>
    <lineage>
        <taxon>Eukaryota</taxon>
        <taxon>Viridiplantae</taxon>
        <taxon>Streptophyta</taxon>
        <taxon>Embryophyta</taxon>
        <taxon>Tracheophyta</taxon>
        <taxon>Spermatophyta</taxon>
        <taxon>Magnoliopsida</taxon>
        <taxon>Liliopsida</taxon>
        <taxon>Zingiberales</taxon>
        <taxon>Cannaceae</taxon>
        <taxon>Canna</taxon>
    </lineage>
</organism>